<dbReference type="AlphaFoldDB" id="A0ABD0KLC8"/>
<dbReference type="InterPro" id="IPR036290">
    <property type="entry name" value="Phe_ZIP_sf"/>
</dbReference>
<protein>
    <recommendedName>
        <fullName evidence="3">PH domain-containing protein</fullName>
    </recommendedName>
</protein>
<dbReference type="SUPFAM" id="SSF50729">
    <property type="entry name" value="PH domain-like"/>
    <property type="match status" value="1"/>
</dbReference>
<dbReference type="InterPro" id="IPR030523">
    <property type="entry name" value="SH2B"/>
</dbReference>
<dbReference type="EMBL" id="JACVVK020000159">
    <property type="protein sequence ID" value="KAK7487806.1"/>
    <property type="molecule type" value="Genomic_DNA"/>
</dbReference>
<comment type="caution">
    <text evidence="4">The sequence shown here is derived from an EMBL/GenBank/DDBJ whole genome shotgun (WGS) entry which is preliminary data.</text>
</comment>
<dbReference type="PANTHER" id="PTHR10872">
    <property type="entry name" value="SH2B ADAPTER PROTEIN"/>
    <property type="match status" value="1"/>
</dbReference>
<keyword evidence="1" id="KW-0597">Phosphoprotein</keyword>
<dbReference type="SUPFAM" id="SSF109805">
    <property type="entry name" value="Phenylalanine zipper"/>
    <property type="match status" value="1"/>
</dbReference>
<feature type="region of interest" description="Disordered" evidence="2">
    <location>
        <begin position="76"/>
        <end position="136"/>
    </location>
</feature>
<evidence type="ECO:0000256" key="2">
    <source>
        <dbReference type="SAM" id="MobiDB-lite"/>
    </source>
</evidence>
<feature type="region of interest" description="Disordered" evidence="2">
    <location>
        <begin position="151"/>
        <end position="181"/>
    </location>
</feature>
<evidence type="ECO:0000256" key="1">
    <source>
        <dbReference type="ARBA" id="ARBA00022553"/>
    </source>
</evidence>
<dbReference type="PROSITE" id="PS50003">
    <property type="entry name" value="PH_DOMAIN"/>
    <property type="match status" value="1"/>
</dbReference>
<dbReference type="InterPro" id="IPR015012">
    <property type="entry name" value="Phe_ZIP"/>
</dbReference>
<feature type="compositionally biased region" description="Polar residues" evidence="2">
    <location>
        <begin position="333"/>
        <end position="349"/>
    </location>
</feature>
<feature type="compositionally biased region" description="Polar residues" evidence="2">
    <location>
        <begin position="371"/>
        <end position="393"/>
    </location>
</feature>
<dbReference type="InterPro" id="IPR001849">
    <property type="entry name" value="PH_domain"/>
</dbReference>
<proteinExistence type="predicted"/>
<dbReference type="Pfam" id="PF00169">
    <property type="entry name" value="PH"/>
    <property type="match status" value="1"/>
</dbReference>
<dbReference type="Gene3D" id="2.30.29.30">
    <property type="entry name" value="Pleckstrin-homology domain (PH domain)/Phosphotyrosine-binding domain (PTB)"/>
    <property type="match status" value="1"/>
</dbReference>
<dbReference type="SMART" id="SM00233">
    <property type="entry name" value="PH"/>
    <property type="match status" value="1"/>
</dbReference>
<accession>A0ABD0KLC8</accession>
<dbReference type="PANTHER" id="PTHR10872:SF2">
    <property type="entry name" value="LNK, ISOFORM D"/>
    <property type="match status" value="1"/>
</dbReference>
<gene>
    <name evidence="4" type="ORF">BaRGS_00020947</name>
</gene>
<dbReference type="InterPro" id="IPR011993">
    <property type="entry name" value="PH-like_dom_sf"/>
</dbReference>
<dbReference type="Pfam" id="PF08916">
    <property type="entry name" value="Phe_ZIP"/>
    <property type="match status" value="1"/>
</dbReference>
<evidence type="ECO:0000313" key="4">
    <source>
        <dbReference type="EMBL" id="KAK7487806.1"/>
    </source>
</evidence>
<evidence type="ECO:0000259" key="3">
    <source>
        <dbReference type="PROSITE" id="PS50003"/>
    </source>
</evidence>
<dbReference type="Proteomes" id="UP001519460">
    <property type="component" value="Unassembled WGS sequence"/>
</dbReference>
<feature type="region of interest" description="Disordered" evidence="2">
    <location>
        <begin position="318"/>
        <end position="393"/>
    </location>
</feature>
<name>A0ABD0KLC8_9CAEN</name>
<dbReference type="CDD" id="cd01231">
    <property type="entry name" value="PH_SH2B_family"/>
    <property type="match status" value="1"/>
</dbReference>
<evidence type="ECO:0000313" key="5">
    <source>
        <dbReference type="Proteomes" id="UP001519460"/>
    </source>
</evidence>
<feature type="compositionally biased region" description="Basic residues" evidence="2">
    <location>
        <begin position="170"/>
        <end position="180"/>
    </location>
</feature>
<reference evidence="4 5" key="1">
    <citation type="journal article" date="2023" name="Sci. Data">
        <title>Genome assembly of the Korean intertidal mud-creeper Batillaria attramentaria.</title>
        <authorList>
            <person name="Patra A.K."/>
            <person name="Ho P.T."/>
            <person name="Jun S."/>
            <person name="Lee S.J."/>
            <person name="Kim Y."/>
            <person name="Won Y.J."/>
        </authorList>
    </citation>
    <scope>NUCLEOTIDE SEQUENCE [LARGE SCALE GENOMIC DNA]</scope>
    <source>
        <strain evidence="4">Wonlab-2016</strain>
    </source>
</reference>
<organism evidence="4 5">
    <name type="scientific">Batillaria attramentaria</name>
    <dbReference type="NCBI Taxonomy" id="370345"/>
    <lineage>
        <taxon>Eukaryota</taxon>
        <taxon>Metazoa</taxon>
        <taxon>Spiralia</taxon>
        <taxon>Lophotrochozoa</taxon>
        <taxon>Mollusca</taxon>
        <taxon>Gastropoda</taxon>
        <taxon>Caenogastropoda</taxon>
        <taxon>Sorbeoconcha</taxon>
        <taxon>Cerithioidea</taxon>
        <taxon>Batillariidae</taxon>
        <taxon>Batillaria</taxon>
    </lineage>
</organism>
<feature type="non-terminal residue" evidence="4">
    <location>
        <position position="393"/>
    </location>
</feature>
<feature type="compositionally biased region" description="Polar residues" evidence="2">
    <location>
        <begin position="76"/>
        <end position="87"/>
    </location>
</feature>
<dbReference type="Gene3D" id="6.10.140.110">
    <property type="match status" value="1"/>
</dbReference>
<feature type="domain" description="PH" evidence="3">
    <location>
        <begin position="194"/>
        <end position="301"/>
    </location>
</feature>
<keyword evidence="5" id="KW-1185">Reference proteome</keyword>
<sequence>MATVVNGEKAGEHATADFCERHASSAAQNFVRDFLAFDRNSPTIGRSRDPYDYARKFTEFFLRHFDYELKRSSFSSESLTEVNNITQPVREGISTPQEVGRTGEPHNGDTDDYADQNSSPERGVSPARKNPKGILRRFSLRNIRKSKLFKQGSDEVEGVADSNHPPNNNHYRKNKHKHDKKDRLRTVNSSDDVCVKKDGIVNVLTGEDSRGKSRWERTRLVLLRASGGYLMEFYSPPKSLKPRTGLFCMLIQEVRETSALEMPDRENTFVLKGDGPLEYVIEAADATELRLWLQAIQQCICQPPEAASTEELAAMRPRLPTAPSGSIERKETSQITPAQRSSSQGSLGSATPDIPPRPVARPWSMLHSHDVLSTSHNHSSSDVAGSPRLDSSF</sequence>